<evidence type="ECO:0000256" key="5">
    <source>
        <dbReference type="ARBA" id="ARBA00023077"/>
    </source>
</evidence>
<dbReference type="SUPFAM" id="SSF56935">
    <property type="entry name" value="Porins"/>
    <property type="match status" value="1"/>
</dbReference>
<evidence type="ECO:0000313" key="14">
    <source>
        <dbReference type="Proteomes" id="UP000532746"/>
    </source>
</evidence>
<keyword evidence="5 9" id="KW-0798">TonB box</keyword>
<evidence type="ECO:0000256" key="6">
    <source>
        <dbReference type="ARBA" id="ARBA00023136"/>
    </source>
</evidence>
<evidence type="ECO:0000256" key="2">
    <source>
        <dbReference type="ARBA" id="ARBA00022448"/>
    </source>
</evidence>
<feature type="domain" description="TonB-dependent receptor-like beta-barrel" evidence="11">
    <location>
        <begin position="397"/>
        <end position="861"/>
    </location>
</feature>
<gene>
    <name evidence="13" type="ORF">HNQ93_003181</name>
</gene>
<keyword evidence="13" id="KW-0675">Receptor</keyword>
<evidence type="ECO:0000313" key="13">
    <source>
        <dbReference type="EMBL" id="MBB6060315.1"/>
    </source>
</evidence>
<evidence type="ECO:0000259" key="11">
    <source>
        <dbReference type="Pfam" id="PF00593"/>
    </source>
</evidence>
<dbReference type="SUPFAM" id="SSF49464">
    <property type="entry name" value="Carboxypeptidase regulatory domain-like"/>
    <property type="match status" value="1"/>
</dbReference>
<keyword evidence="10" id="KW-0732">Signal</keyword>
<dbReference type="AlphaFoldDB" id="A0A7W9T3M5"/>
<evidence type="ECO:0000259" key="12">
    <source>
        <dbReference type="Pfam" id="PF07715"/>
    </source>
</evidence>
<comment type="similarity">
    <text evidence="8 9">Belongs to the TonB-dependent receptor family.</text>
</comment>
<dbReference type="InterPro" id="IPR039426">
    <property type="entry name" value="TonB-dep_rcpt-like"/>
</dbReference>
<keyword evidence="7 8" id="KW-0998">Cell outer membrane</keyword>
<evidence type="ECO:0000256" key="7">
    <source>
        <dbReference type="ARBA" id="ARBA00023237"/>
    </source>
</evidence>
<evidence type="ECO:0000256" key="10">
    <source>
        <dbReference type="SAM" id="SignalP"/>
    </source>
</evidence>
<dbReference type="Pfam" id="PF13620">
    <property type="entry name" value="CarboxypepD_reg"/>
    <property type="match status" value="1"/>
</dbReference>
<evidence type="ECO:0000256" key="4">
    <source>
        <dbReference type="ARBA" id="ARBA00022692"/>
    </source>
</evidence>
<dbReference type="PROSITE" id="PS52016">
    <property type="entry name" value="TONB_DEPENDENT_REC_3"/>
    <property type="match status" value="1"/>
</dbReference>
<feature type="chain" id="PRO_5031089144" evidence="10">
    <location>
        <begin position="25"/>
        <end position="933"/>
    </location>
</feature>
<dbReference type="Proteomes" id="UP000532746">
    <property type="component" value="Unassembled WGS sequence"/>
</dbReference>
<dbReference type="RefSeq" id="WP_183404412.1">
    <property type="nucleotide sequence ID" value="NZ_JACHGG010000004.1"/>
</dbReference>
<evidence type="ECO:0000256" key="3">
    <source>
        <dbReference type="ARBA" id="ARBA00022452"/>
    </source>
</evidence>
<feature type="domain" description="TonB-dependent receptor plug" evidence="12">
    <location>
        <begin position="130"/>
        <end position="251"/>
    </location>
</feature>
<keyword evidence="6 8" id="KW-0472">Membrane</keyword>
<comment type="caution">
    <text evidence="13">The sequence shown here is derived from an EMBL/GenBank/DDBJ whole genome shotgun (WGS) entry which is preliminary data.</text>
</comment>
<feature type="signal peptide" evidence="10">
    <location>
        <begin position="1"/>
        <end position="24"/>
    </location>
</feature>
<dbReference type="PANTHER" id="PTHR47234">
    <property type="match status" value="1"/>
</dbReference>
<dbReference type="Gene3D" id="2.170.130.10">
    <property type="entry name" value="TonB-dependent receptor, plug domain"/>
    <property type="match status" value="1"/>
</dbReference>
<dbReference type="PANTHER" id="PTHR47234:SF3">
    <property type="entry name" value="SECRETIN_TONB SHORT N-TERMINAL DOMAIN-CONTAINING PROTEIN"/>
    <property type="match status" value="1"/>
</dbReference>
<dbReference type="InterPro" id="IPR037066">
    <property type="entry name" value="Plug_dom_sf"/>
</dbReference>
<keyword evidence="4 8" id="KW-0812">Transmembrane</keyword>
<organism evidence="13 14">
    <name type="scientific">Hymenobacter luteus</name>
    <dbReference type="NCBI Taxonomy" id="1411122"/>
    <lineage>
        <taxon>Bacteria</taxon>
        <taxon>Pseudomonadati</taxon>
        <taxon>Bacteroidota</taxon>
        <taxon>Cytophagia</taxon>
        <taxon>Cytophagales</taxon>
        <taxon>Hymenobacteraceae</taxon>
        <taxon>Hymenobacter</taxon>
    </lineage>
</organism>
<dbReference type="Pfam" id="PF00593">
    <property type="entry name" value="TonB_dep_Rec_b-barrel"/>
    <property type="match status" value="1"/>
</dbReference>
<proteinExistence type="inferred from homology"/>
<dbReference type="Gene3D" id="2.40.170.20">
    <property type="entry name" value="TonB-dependent receptor, beta-barrel domain"/>
    <property type="match status" value="1"/>
</dbReference>
<dbReference type="InterPro" id="IPR000531">
    <property type="entry name" value="Beta-barrel_TonB"/>
</dbReference>
<name>A0A7W9T3M5_9BACT</name>
<keyword evidence="2 8" id="KW-0813">Transport</keyword>
<dbReference type="InterPro" id="IPR036942">
    <property type="entry name" value="Beta-barrel_TonB_sf"/>
</dbReference>
<protein>
    <submittedName>
        <fullName evidence="13">Iron complex outermembrane receptor protein</fullName>
    </submittedName>
</protein>
<dbReference type="EMBL" id="JACHGG010000004">
    <property type="protein sequence ID" value="MBB6060315.1"/>
    <property type="molecule type" value="Genomic_DNA"/>
</dbReference>
<dbReference type="InterPro" id="IPR008969">
    <property type="entry name" value="CarboxyPept-like_regulatory"/>
</dbReference>
<dbReference type="InterPro" id="IPR012910">
    <property type="entry name" value="Plug_dom"/>
</dbReference>
<reference evidence="13 14" key="1">
    <citation type="submission" date="2020-08" db="EMBL/GenBank/DDBJ databases">
        <title>Genomic Encyclopedia of Type Strains, Phase IV (KMG-IV): sequencing the most valuable type-strain genomes for metagenomic binning, comparative biology and taxonomic classification.</title>
        <authorList>
            <person name="Goeker M."/>
        </authorList>
    </citation>
    <scope>NUCLEOTIDE SEQUENCE [LARGE SCALE GENOMIC DNA]</scope>
    <source>
        <strain evidence="13 14">DSM 26718</strain>
    </source>
</reference>
<comment type="subcellular location">
    <subcellularLocation>
        <location evidence="1 8">Cell outer membrane</location>
        <topology evidence="1 8">Multi-pass membrane protein</topology>
    </subcellularLocation>
</comment>
<evidence type="ECO:0000256" key="8">
    <source>
        <dbReference type="PROSITE-ProRule" id="PRU01360"/>
    </source>
</evidence>
<dbReference type="GO" id="GO:0009279">
    <property type="term" value="C:cell outer membrane"/>
    <property type="evidence" value="ECO:0007669"/>
    <property type="project" value="UniProtKB-SubCell"/>
</dbReference>
<evidence type="ECO:0000256" key="9">
    <source>
        <dbReference type="RuleBase" id="RU003357"/>
    </source>
</evidence>
<keyword evidence="3 8" id="KW-1134">Transmembrane beta strand</keyword>
<accession>A0A7W9T3M5</accession>
<dbReference type="Pfam" id="PF07715">
    <property type="entry name" value="Plug"/>
    <property type="match status" value="1"/>
</dbReference>
<dbReference type="Gene3D" id="2.60.40.1120">
    <property type="entry name" value="Carboxypeptidase-like, regulatory domain"/>
    <property type="match status" value="1"/>
</dbReference>
<evidence type="ECO:0000256" key="1">
    <source>
        <dbReference type="ARBA" id="ARBA00004571"/>
    </source>
</evidence>
<keyword evidence="14" id="KW-1185">Reference proteome</keyword>
<sequence length="933" mass="101203">MPPIFTRFFLLATWVLLSFTAARAQTVAPTAEINGTVSSDKGEVLPATTVVAIHLPTGIRRTTTTDDQGAFSIPAMLAGGPYTIQIAQSGYRTQLLTNVFLVADKPSRFVTVMPVATVAVGTRRADRTLLESTVPVDVIDMRELLPLVPQTDLTQVLHHVVPSFNSTRQTSADGADHVDPISLRGLAPDQTLVLVNGKRRHTTSLINLLGSRGLGSVGYDLNTLPTNAIERVEVLRDGAAAQYGSDAIAGVININLKSDNHGGNALLSTGITSAGDGLTGLLSLNQGLKLGKKGFLNLTADADYRGATTRRPQRDIASWPVFSYDAEEERQMMAASGKTYADFEQQNGDAKMRNLRGVYNLSMPLSEKIRLYSFGGYNFRRGEAVAPWVLPASASADIVDDIFPLGYQPHINTRIHDASAVAGFDFTLGQWNLDLSHVVGRNQMRYDVTNTLNSTLGSASPTEFEAGGLRFTQNVSNATFSRLFPKALAGTNVAFGAELRHDRYSILAGEEASYFDYGKGKADASAGAQGFIGFDPSTTISGTRRNVGAFADVEADITKQWMVETALRFENYNSFGSAFTYKVASRLQLAKAVAVRGAFNTGFRAPALQQVLYRQLTLLPTSTGPKYSGIFNNQSEVAAAAGIGQLQPERSRNISAGLVVTPTPALTLTLDAYQIDIDDRILLSGQFGQDTTGARPALNQALAAANADNAQFFTNAADTRTRGLDAVVTYRNAVGRGTLNLSLAANFNQTTIRTLHVPSQFQALQIDNKPGNNYIDQRQLSLVTTGNPASKLILSTGYDLGKFSVLMRNFYFGRVQTYDFNFDGLDEGSVFLDFRAKATTDLTVAFRPTKGLQLTAGVNNVFNVYPDHISKAARQGRAPDGFASLEQYGQYFQQTYGRPVNVPYDFDILPYQSQQMPLTGRYFYLKAVYNLGL</sequence>